<gene>
    <name evidence="1" type="ORF">EDD27_3611</name>
</gene>
<sequence length="106" mass="11943">MHTTLIVIYTDRLQECTDFYTSVGLPLQIEQHGNGPEHYATELGTTLFELYPTSERRPATGSLRLGFRIPDHAVARELPPGRHLLTDPDGRTVALEIIKETTRRTA</sequence>
<evidence type="ECO:0000313" key="1">
    <source>
        <dbReference type="EMBL" id="RVX41141.1"/>
    </source>
</evidence>
<dbReference type="Proteomes" id="UP000284824">
    <property type="component" value="Unassembled WGS sequence"/>
</dbReference>
<evidence type="ECO:0000313" key="2">
    <source>
        <dbReference type="Proteomes" id="UP000284824"/>
    </source>
</evidence>
<dbReference type="RefSeq" id="WP_127933426.1">
    <property type="nucleotide sequence ID" value="NZ_SAUN01000001.1"/>
</dbReference>
<comment type="caution">
    <text evidence="1">The sequence shown here is derived from an EMBL/GenBank/DDBJ whole genome shotgun (WGS) entry which is preliminary data.</text>
</comment>
<dbReference type="InterPro" id="IPR029068">
    <property type="entry name" value="Glyas_Bleomycin-R_OHBP_Dase"/>
</dbReference>
<accession>A0A438M625</accession>
<protein>
    <recommendedName>
        <fullName evidence="3">Glyoxalase/bleomycin resistance protein/dioxygenase superfamily protein</fullName>
    </recommendedName>
</protein>
<proteinExistence type="predicted"/>
<dbReference type="EMBL" id="SAUN01000001">
    <property type="protein sequence ID" value="RVX41141.1"/>
    <property type="molecule type" value="Genomic_DNA"/>
</dbReference>
<dbReference type="AlphaFoldDB" id="A0A438M625"/>
<name>A0A438M625_9ACTN</name>
<keyword evidence="2" id="KW-1185">Reference proteome</keyword>
<dbReference type="SUPFAM" id="SSF54593">
    <property type="entry name" value="Glyoxalase/Bleomycin resistance protein/Dihydroxybiphenyl dioxygenase"/>
    <property type="match status" value="1"/>
</dbReference>
<dbReference type="OrthoDB" id="5186830at2"/>
<evidence type="ECO:0008006" key="3">
    <source>
        <dbReference type="Google" id="ProtNLM"/>
    </source>
</evidence>
<dbReference type="Gene3D" id="3.10.180.10">
    <property type="entry name" value="2,3-Dihydroxybiphenyl 1,2-Dioxygenase, domain 1"/>
    <property type="match status" value="1"/>
</dbReference>
<reference evidence="1 2" key="1">
    <citation type="submission" date="2019-01" db="EMBL/GenBank/DDBJ databases">
        <title>Sequencing the genomes of 1000 actinobacteria strains.</title>
        <authorList>
            <person name="Klenk H.-P."/>
        </authorList>
    </citation>
    <scope>NUCLEOTIDE SEQUENCE [LARGE SCALE GENOMIC DNA]</scope>
    <source>
        <strain evidence="1 2">DSM 43925</strain>
    </source>
</reference>
<organism evidence="1 2">
    <name type="scientific">Nonomuraea polychroma</name>
    <dbReference type="NCBI Taxonomy" id="46176"/>
    <lineage>
        <taxon>Bacteria</taxon>
        <taxon>Bacillati</taxon>
        <taxon>Actinomycetota</taxon>
        <taxon>Actinomycetes</taxon>
        <taxon>Streptosporangiales</taxon>
        <taxon>Streptosporangiaceae</taxon>
        <taxon>Nonomuraea</taxon>
    </lineage>
</organism>